<evidence type="ECO:0000313" key="3">
    <source>
        <dbReference type="Proteomes" id="UP000007266"/>
    </source>
</evidence>
<dbReference type="HOGENOM" id="CLU_2944682_0_0_1"/>
<feature type="region of interest" description="Disordered" evidence="1">
    <location>
        <begin position="40"/>
        <end position="60"/>
    </location>
</feature>
<accession>D6WIG2</accession>
<dbReference type="AlphaFoldDB" id="D6WIG2"/>
<name>D6WIG2_TRICA</name>
<feature type="region of interest" description="Disordered" evidence="1">
    <location>
        <begin position="1"/>
        <end position="25"/>
    </location>
</feature>
<reference evidence="2 3" key="1">
    <citation type="journal article" date="2008" name="Nature">
        <title>The genome of the model beetle and pest Tribolium castaneum.</title>
        <authorList>
            <consortium name="Tribolium Genome Sequencing Consortium"/>
            <person name="Richards S."/>
            <person name="Gibbs R.A."/>
            <person name="Weinstock G.M."/>
            <person name="Brown S.J."/>
            <person name="Denell R."/>
            <person name="Beeman R.W."/>
            <person name="Gibbs R."/>
            <person name="Beeman R.W."/>
            <person name="Brown S.J."/>
            <person name="Bucher G."/>
            <person name="Friedrich M."/>
            <person name="Grimmelikhuijzen C.J."/>
            <person name="Klingler M."/>
            <person name="Lorenzen M."/>
            <person name="Richards S."/>
            <person name="Roth S."/>
            <person name="Schroder R."/>
            <person name="Tautz D."/>
            <person name="Zdobnov E.M."/>
            <person name="Muzny D."/>
            <person name="Gibbs R.A."/>
            <person name="Weinstock G.M."/>
            <person name="Attaway T."/>
            <person name="Bell S."/>
            <person name="Buhay C.J."/>
            <person name="Chandrabose M.N."/>
            <person name="Chavez D."/>
            <person name="Clerk-Blankenburg K.P."/>
            <person name="Cree A."/>
            <person name="Dao M."/>
            <person name="Davis C."/>
            <person name="Chacko J."/>
            <person name="Dinh H."/>
            <person name="Dugan-Rocha S."/>
            <person name="Fowler G."/>
            <person name="Garner T.T."/>
            <person name="Garnes J."/>
            <person name="Gnirke A."/>
            <person name="Hawes A."/>
            <person name="Hernandez J."/>
            <person name="Hines S."/>
            <person name="Holder M."/>
            <person name="Hume J."/>
            <person name="Jhangiani S.N."/>
            <person name="Joshi V."/>
            <person name="Khan Z.M."/>
            <person name="Jackson L."/>
            <person name="Kovar C."/>
            <person name="Kowis A."/>
            <person name="Lee S."/>
            <person name="Lewis L.R."/>
            <person name="Margolis J."/>
            <person name="Morgan M."/>
            <person name="Nazareth L.V."/>
            <person name="Nguyen N."/>
            <person name="Okwuonu G."/>
            <person name="Parker D."/>
            <person name="Richards S."/>
            <person name="Ruiz S.J."/>
            <person name="Santibanez J."/>
            <person name="Savard J."/>
            <person name="Scherer S.E."/>
            <person name="Schneider B."/>
            <person name="Sodergren E."/>
            <person name="Tautz D."/>
            <person name="Vattahil S."/>
            <person name="Villasana D."/>
            <person name="White C.S."/>
            <person name="Wright R."/>
            <person name="Park Y."/>
            <person name="Beeman R.W."/>
            <person name="Lord J."/>
            <person name="Oppert B."/>
            <person name="Lorenzen M."/>
            <person name="Brown S."/>
            <person name="Wang L."/>
            <person name="Savard J."/>
            <person name="Tautz D."/>
            <person name="Richards S."/>
            <person name="Weinstock G."/>
            <person name="Gibbs R.A."/>
            <person name="Liu Y."/>
            <person name="Worley K."/>
            <person name="Weinstock G."/>
            <person name="Elsik C.G."/>
            <person name="Reese J.T."/>
            <person name="Elhaik E."/>
            <person name="Landan G."/>
            <person name="Graur D."/>
            <person name="Arensburger P."/>
            <person name="Atkinson P."/>
            <person name="Beeman R.W."/>
            <person name="Beidler J."/>
            <person name="Brown S.J."/>
            <person name="Demuth J.P."/>
            <person name="Drury D.W."/>
            <person name="Du Y.Z."/>
            <person name="Fujiwara H."/>
            <person name="Lorenzen M."/>
            <person name="Maselli V."/>
            <person name="Osanai M."/>
            <person name="Park Y."/>
            <person name="Robertson H.M."/>
            <person name="Tu Z."/>
            <person name="Wang J.J."/>
            <person name="Wang S."/>
            <person name="Richards S."/>
            <person name="Song H."/>
            <person name="Zhang L."/>
            <person name="Sodergren E."/>
            <person name="Werner D."/>
            <person name="Stanke M."/>
            <person name="Morgenstern B."/>
            <person name="Solovyev V."/>
            <person name="Kosarev P."/>
            <person name="Brown G."/>
            <person name="Chen H.C."/>
            <person name="Ermolaeva O."/>
            <person name="Hlavina W."/>
            <person name="Kapustin Y."/>
            <person name="Kiryutin B."/>
            <person name="Kitts P."/>
            <person name="Maglott D."/>
            <person name="Pruitt K."/>
            <person name="Sapojnikov V."/>
            <person name="Souvorov A."/>
            <person name="Mackey A.J."/>
            <person name="Waterhouse R.M."/>
            <person name="Wyder S."/>
            <person name="Zdobnov E.M."/>
            <person name="Zdobnov E.M."/>
            <person name="Wyder S."/>
            <person name="Kriventseva E.V."/>
            <person name="Kadowaki T."/>
            <person name="Bork P."/>
            <person name="Aranda M."/>
            <person name="Bao R."/>
            <person name="Beermann A."/>
            <person name="Berns N."/>
            <person name="Bolognesi R."/>
            <person name="Bonneton F."/>
            <person name="Bopp D."/>
            <person name="Brown S.J."/>
            <person name="Bucher G."/>
            <person name="Butts T."/>
            <person name="Chaumot A."/>
            <person name="Denell R.E."/>
            <person name="Ferrier D.E."/>
            <person name="Friedrich M."/>
            <person name="Gordon C.M."/>
            <person name="Jindra M."/>
            <person name="Klingler M."/>
            <person name="Lan Q."/>
            <person name="Lattorff H.M."/>
            <person name="Laudet V."/>
            <person name="von Levetsow C."/>
            <person name="Liu Z."/>
            <person name="Lutz R."/>
            <person name="Lynch J.A."/>
            <person name="da Fonseca R.N."/>
            <person name="Posnien N."/>
            <person name="Reuter R."/>
            <person name="Roth S."/>
            <person name="Savard J."/>
            <person name="Schinko J.B."/>
            <person name="Schmitt C."/>
            <person name="Schoppmeier M."/>
            <person name="Schroder R."/>
            <person name="Shippy T.D."/>
            <person name="Simonnet F."/>
            <person name="Marques-Souza H."/>
            <person name="Tautz D."/>
            <person name="Tomoyasu Y."/>
            <person name="Trauner J."/>
            <person name="Van der Zee M."/>
            <person name="Vervoort M."/>
            <person name="Wittkopp N."/>
            <person name="Wimmer E.A."/>
            <person name="Yang X."/>
            <person name="Jones A.K."/>
            <person name="Sattelle D.B."/>
            <person name="Ebert P.R."/>
            <person name="Nelson D."/>
            <person name="Scott J.G."/>
            <person name="Beeman R.W."/>
            <person name="Muthukrishnan S."/>
            <person name="Kramer K.J."/>
            <person name="Arakane Y."/>
            <person name="Beeman R.W."/>
            <person name="Zhu Q."/>
            <person name="Hogenkamp D."/>
            <person name="Dixit R."/>
            <person name="Oppert B."/>
            <person name="Jiang H."/>
            <person name="Zou Z."/>
            <person name="Marshall J."/>
            <person name="Elpidina E."/>
            <person name="Vinokurov K."/>
            <person name="Oppert C."/>
            <person name="Zou Z."/>
            <person name="Evans J."/>
            <person name="Lu Z."/>
            <person name="Zhao P."/>
            <person name="Sumathipala N."/>
            <person name="Altincicek B."/>
            <person name="Vilcinskas A."/>
            <person name="Williams M."/>
            <person name="Hultmark D."/>
            <person name="Hetru C."/>
            <person name="Jiang H."/>
            <person name="Grimmelikhuijzen C.J."/>
            <person name="Hauser F."/>
            <person name="Cazzamali G."/>
            <person name="Williamson M."/>
            <person name="Park Y."/>
            <person name="Li B."/>
            <person name="Tanaka Y."/>
            <person name="Predel R."/>
            <person name="Neupert S."/>
            <person name="Schachtner J."/>
            <person name="Verleyen P."/>
            <person name="Raible F."/>
            <person name="Bork P."/>
            <person name="Friedrich M."/>
            <person name="Walden K.K."/>
            <person name="Robertson H.M."/>
            <person name="Angeli S."/>
            <person name="Foret S."/>
            <person name="Bucher G."/>
            <person name="Schuetz S."/>
            <person name="Maleszka R."/>
            <person name="Wimmer E.A."/>
            <person name="Beeman R.W."/>
            <person name="Lorenzen M."/>
            <person name="Tomoyasu Y."/>
            <person name="Miller S.C."/>
            <person name="Grossmann D."/>
            <person name="Bucher G."/>
        </authorList>
    </citation>
    <scope>NUCLEOTIDE SEQUENCE [LARGE SCALE GENOMIC DNA]</scope>
    <source>
        <strain evidence="2 3">Georgia GA2</strain>
    </source>
</reference>
<feature type="compositionally biased region" description="Acidic residues" evidence="1">
    <location>
        <begin position="9"/>
        <end position="18"/>
    </location>
</feature>
<protein>
    <submittedName>
        <fullName evidence="2">Uncharacterized protein</fullName>
    </submittedName>
</protein>
<dbReference type="InParanoid" id="D6WIG2"/>
<dbReference type="Proteomes" id="UP000007266">
    <property type="component" value="Linkage group 3"/>
</dbReference>
<reference evidence="2 3" key="2">
    <citation type="journal article" date="2010" name="Nucleic Acids Res.">
        <title>BeetleBase in 2010: revisions to provide comprehensive genomic information for Tribolium castaneum.</title>
        <authorList>
            <person name="Kim H.S."/>
            <person name="Murphy T."/>
            <person name="Xia J."/>
            <person name="Caragea D."/>
            <person name="Park Y."/>
            <person name="Beeman R.W."/>
            <person name="Lorenzen M.D."/>
            <person name="Butcher S."/>
            <person name="Manak J.R."/>
            <person name="Brown S.J."/>
        </authorList>
    </citation>
    <scope>GENOME REANNOTATION</scope>
    <source>
        <strain evidence="2 3">Georgia GA2</strain>
    </source>
</reference>
<sequence length="60" mass="7014">MKSMKIDNDADEDDDDESKEVPSKKRTIFVKMFAHEKKKNNKDKEIGMKNGVNVTKNREK</sequence>
<keyword evidence="3" id="KW-1185">Reference proteome</keyword>
<evidence type="ECO:0000313" key="2">
    <source>
        <dbReference type="EMBL" id="EFA01072.1"/>
    </source>
</evidence>
<proteinExistence type="predicted"/>
<evidence type="ECO:0000256" key="1">
    <source>
        <dbReference type="SAM" id="MobiDB-lite"/>
    </source>
</evidence>
<gene>
    <name evidence="2" type="primary">GLEAN_03993</name>
    <name evidence="2" type="ORF">TcasGA2_TC003993</name>
</gene>
<dbReference type="EMBL" id="KQ971334">
    <property type="protein sequence ID" value="EFA01072.1"/>
    <property type="molecule type" value="Genomic_DNA"/>
</dbReference>
<organism evidence="2 3">
    <name type="scientific">Tribolium castaneum</name>
    <name type="common">Red flour beetle</name>
    <dbReference type="NCBI Taxonomy" id="7070"/>
    <lineage>
        <taxon>Eukaryota</taxon>
        <taxon>Metazoa</taxon>
        <taxon>Ecdysozoa</taxon>
        <taxon>Arthropoda</taxon>
        <taxon>Hexapoda</taxon>
        <taxon>Insecta</taxon>
        <taxon>Pterygota</taxon>
        <taxon>Neoptera</taxon>
        <taxon>Endopterygota</taxon>
        <taxon>Coleoptera</taxon>
        <taxon>Polyphaga</taxon>
        <taxon>Cucujiformia</taxon>
        <taxon>Tenebrionidae</taxon>
        <taxon>Tenebrionidae incertae sedis</taxon>
        <taxon>Tribolium</taxon>
    </lineage>
</organism>